<dbReference type="GO" id="GO:0005634">
    <property type="term" value="C:nucleus"/>
    <property type="evidence" value="ECO:0007669"/>
    <property type="project" value="TreeGrafter"/>
</dbReference>
<organism evidence="8">
    <name type="scientific">Hyalella azteca</name>
    <name type="common">Amphipod</name>
    <dbReference type="NCBI Taxonomy" id="294128"/>
    <lineage>
        <taxon>Eukaryota</taxon>
        <taxon>Metazoa</taxon>
        <taxon>Ecdysozoa</taxon>
        <taxon>Arthropoda</taxon>
        <taxon>Crustacea</taxon>
        <taxon>Multicrustacea</taxon>
        <taxon>Malacostraca</taxon>
        <taxon>Eumalacostraca</taxon>
        <taxon>Peracarida</taxon>
        <taxon>Amphipoda</taxon>
        <taxon>Senticaudata</taxon>
        <taxon>Talitrida</taxon>
        <taxon>Talitroidea</taxon>
        <taxon>Hyalellidae</taxon>
        <taxon>Hyalella</taxon>
    </lineage>
</organism>
<comment type="caution">
    <text evidence="8">The sequence shown here is derived from an EMBL/GenBank/DDBJ whole genome shotgun (WGS) entry which is preliminary data.</text>
</comment>
<dbReference type="InterPro" id="IPR026937">
    <property type="entry name" value="SBNO_Helicase_C_dom"/>
</dbReference>
<feature type="region of interest" description="Disordered" evidence="4">
    <location>
        <begin position="1"/>
        <end position="24"/>
    </location>
</feature>
<keyword evidence="3" id="KW-0804">Transcription</keyword>
<accession>A0A6A0GSS1</accession>
<feature type="compositionally biased region" description="Acidic residues" evidence="4">
    <location>
        <begin position="1"/>
        <end position="20"/>
    </location>
</feature>
<feature type="domain" description="Strawberry notch AAA" evidence="6">
    <location>
        <begin position="360"/>
        <end position="664"/>
    </location>
</feature>
<dbReference type="EMBL" id="JQDR03015239">
    <property type="protein sequence ID" value="KAA0186991.1"/>
    <property type="molecule type" value="Genomic_DNA"/>
</dbReference>
<dbReference type="InterPro" id="IPR039187">
    <property type="entry name" value="SNO_AAA"/>
</dbReference>
<evidence type="ECO:0000259" key="7">
    <source>
        <dbReference type="Pfam" id="PF25373"/>
    </source>
</evidence>
<dbReference type="PANTHER" id="PTHR12706:SF30">
    <property type="entry name" value="PROTEIN STRAWBERRY NOTCH-RELATED"/>
    <property type="match status" value="1"/>
</dbReference>
<dbReference type="PANTHER" id="PTHR12706">
    <property type="entry name" value="STRAWBERRY NOTCH-RELATED"/>
    <property type="match status" value="1"/>
</dbReference>
<reference evidence="8" key="2">
    <citation type="journal article" date="2018" name="Environ. Sci. Technol.">
        <title>The Toxicogenome of Hyalella azteca: A Model for Sediment Ecotoxicology and Evolutionary Toxicology.</title>
        <authorList>
            <person name="Poynton H.C."/>
            <person name="Hasenbein S."/>
            <person name="Benoit J.B."/>
            <person name="Sepulveda M.S."/>
            <person name="Poelchau M.F."/>
            <person name="Hughes D.S.T."/>
            <person name="Murali S.C."/>
            <person name="Chen S."/>
            <person name="Glastad K.M."/>
            <person name="Goodisman M.A.D."/>
            <person name="Werren J.H."/>
            <person name="Vineis J.H."/>
            <person name="Bowen J.L."/>
            <person name="Friedrich M."/>
            <person name="Jones J."/>
            <person name="Robertson H.M."/>
            <person name="Feyereisen R."/>
            <person name="Mechler-Hickson A."/>
            <person name="Mathers N."/>
            <person name="Lee C.E."/>
            <person name="Colbourne J.K."/>
            <person name="Biales A."/>
            <person name="Johnston J.S."/>
            <person name="Wellborn G.A."/>
            <person name="Rosendale A.J."/>
            <person name="Cridge A.G."/>
            <person name="Munoz-Torres M.C."/>
            <person name="Bain P.A."/>
            <person name="Manny A.R."/>
            <person name="Major K.M."/>
            <person name="Lambert F.N."/>
            <person name="Vulpe C.D."/>
            <person name="Tuck P."/>
            <person name="Blalock B.J."/>
            <person name="Lin Y.Y."/>
            <person name="Smith M.E."/>
            <person name="Ochoa-Acuna H."/>
            <person name="Chen M.M."/>
            <person name="Childers C.P."/>
            <person name="Qu J."/>
            <person name="Dugan S."/>
            <person name="Lee S.L."/>
            <person name="Chao H."/>
            <person name="Dinh H."/>
            <person name="Han Y."/>
            <person name="Doddapaneni H."/>
            <person name="Worley K.C."/>
            <person name="Muzny D.M."/>
            <person name="Gibbs R.A."/>
            <person name="Richards S."/>
        </authorList>
    </citation>
    <scope>NUCLEOTIDE SEQUENCE</scope>
    <source>
        <strain evidence="8">HAZT.00-mixed</strain>
        <tissue evidence="8">Whole organism</tissue>
    </source>
</reference>
<reference evidence="8" key="3">
    <citation type="submission" date="2019-06" db="EMBL/GenBank/DDBJ databases">
        <authorList>
            <person name="Poynton C."/>
            <person name="Hasenbein S."/>
            <person name="Benoit J.B."/>
            <person name="Sepulveda M.S."/>
            <person name="Poelchau M.F."/>
            <person name="Murali S.C."/>
            <person name="Chen S."/>
            <person name="Glastad K.M."/>
            <person name="Werren J.H."/>
            <person name="Vineis J.H."/>
            <person name="Bowen J.L."/>
            <person name="Friedrich M."/>
            <person name="Jones J."/>
            <person name="Robertson H.M."/>
            <person name="Feyereisen R."/>
            <person name="Mechler-Hickson A."/>
            <person name="Mathers N."/>
            <person name="Lee C.E."/>
            <person name="Colbourne J.K."/>
            <person name="Biales A."/>
            <person name="Johnston J.S."/>
            <person name="Wellborn G.A."/>
            <person name="Rosendale A.J."/>
            <person name="Cridge A.G."/>
            <person name="Munoz-Torres M.C."/>
            <person name="Bain P.A."/>
            <person name="Manny A.R."/>
            <person name="Major K.M."/>
            <person name="Lambert F.N."/>
            <person name="Vulpe C.D."/>
            <person name="Tuck P."/>
            <person name="Blalock B.J."/>
            <person name="Lin Y.-Y."/>
            <person name="Smith M.E."/>
            <person name="Ochoa-Acuna H."/>
            <person name="Chen M.-J.M."/>
            <person name="Childers C.P."/>
            <person name="Qu J."/>
            <person name="Dugan S."/>
            <person name="Lee S.L."/>
            <person name="Chao H."/>
            <person name="Dinh H."/>
            <person name="Han Y."/>
            <person name="Doddapaneni H."/>
            <person name="Worley K.C."/>
            <person name="Muzny D.M."/>
            <person name="Gibbs R.A."/>
            <person name="Richards S."/>
        </authorList>
    </citation>
    <scope>NUCLEOTIDE SEQUENCE</scope>
    <source>
        <strain evidence="8">HAZT.00-mixed</strain>
        <tissue evidence="8">Whole organism</tissue>
    </source>
</reference>
<dbReference type="GO" id="GO:0031490">
    <property type="term" value="F:chromatin DNA binding"/>
    <property type="evidence" value="ECO:0007669"/>
    <property type="project" value="TreeGrafter"/>
</dbReference>
<dbReference type="GO" id="GO:0042393">
    <property type="term" value="F:histone binding"/>
    <property type="evidence" value="ECO:0007669"/>
    <property type="project" value="TreeGrafter"/>
</dbReference>
<evidence type="ECO:0000259" key="5">
    <source>
        <dbReference type="Pfam" id="PF13871"/>
    </source>
</evidence>
<protein>
    <submittedName>
        <fullName evidence="8">Uncharacterized protein</fullName>
    </submittedName>
</protein>
<name>A0A6A0GSS1_HYAAZ</name>
<dbReference type="Pfam" id="PF13871">
    <property type="entry name" value="Helicase_C_4"/>
    <property type="match status" value="2"/>
</dbReference>
<feature type="region of interest" description="Disordered" evidence="4">
    <location>
        <begin position="831"/>
        <end position="855"/>
    </location>
</feature>
<evidence type="ECO:0000256" key="3">
    <source>
        <dbReference type="ARBA" id="ARBA00023163"/>
    </source>
</evidence>
<dbReference type="Pfam" id="PF25373">
    <property type="entry name" value="SBNO"/>
    <property type="match status" value="1"/>
</dbReference>
<feature type="domain" description="SBNO alpha/beta" evidence="7">
    <location>
        <begin position="1172"/>
        <end position="1294"/>
    </location>
</feature>
<dbReference type="FunFam" id="3.40.50.300:FF:000342">
    <property type="entry name" value="Protein strawberry notch homolog 2"/>
    <property type="match status" value="1"/>
</dbReference>
<evidence type="ECO:0000313" key="8">
    <source>
        <dbReference type="EMBL" id="KAA0186991.1"/>
    </source>
</evidence>
<feature type="domain" description="Strawberry notch helicase C" evidence="5">
    <location>
        <begin position="880"/>
        <end position="928"/>
    </location>
</feature>
<evidence type="ECO:0000256" key="1">
    <source>
        <dbReference type="ARBA" id="ARBA00006992"/>
    </source>
</evidence>
<dbReference type="SUPFAM" id="SSF52540">
    <property type="entry name" value="P-loop containing nucleoside triphosphate hydrolases"/>
    <property type="match status" value="2"/>
</dbReference>
<dbReference type="Proteomes" id="UP000711488">
    <property type="component" value="Unassembled WGS sequence"/>
</dbReference>
<reference evidence="8" key="1">
    <citation type="submission" date="2014-08" db="EMBL/GenBank/DDBJ databases">
        <authorList>
            <person name="Murali S."/>
            <person name="Richards S."/>
            <person name="Bandaranaike D."/>
            <person name="Bellair M."/>
            <person name="Blankenburg K."/>
            <person name="Chao H."/>
            <person name="Dinh H."/>
            <person name="Doddapaneni H."/>
            <person name="Dugan-Rocha S."/>
            <person name="Elkadiri S."/>
            <person name="Gnanaolivu R."/>
            <person name="Hughes D."/>
            <person name="Lee S."/>
            <person name="Li M."/>
            <person name="Ming W."/>
            <person name="Munidasa M."/>
            <person name="Muniz J."/>
            <person name="Nguyen L."/>
            <person name="Osuji N."/>
            <person name="Pu L.-L."/>
            <person name="Puazo M."/>
            <person name="Skinner E."/>
            <person name="Qu C."/>
            <person name="Quiroz J."/>
            <person name="Raj R."/>
            <person name="Weissenberger G."/>
            <person name="Xin Y."/>
            <person name="Zou X."/>
            <person name="Han Y."/>
            <person name="Worley K."/>
            <person name="Muzny D."/>
            <person name="Gibbs R."/>
        </authorList>
    </citation>
    <scope>NUCLEOTIDE SEQUENCE</scope>
    <source>
        <strain evidence="8">HAZT.00-mixed</strain>
        <tissue evidence="8">Whole organism</tissue>
    </source>
</reference>
<evidence type="ECO:0000259" key="6">
    <source>
        <dbReference type="Pfam" id="PF13872"/>
    </source>
</evidence>
<feature type="domain" description="Strawberry notch helicase C" evidence="5">
    <location>
        <begin position="931"/>
        <end position="1134"/>
    </location>
</feature>
<evidence type="ECO:0000256" key="2">
    <source>
        <dbReference type="ARBA" id="ARBA00023015"/>
    </source>
</evidence>
<dbReference type="Pfam" id="PF13872">
    <property type="entry name" value="AAA_34"/>
    <property type="match status" value="1"/>
</dbReference>
<dbReference type="InterPro" id="IPR027417">
    <property type="entry name" value="P-loop_NTPase"/>
</dbReference>
<dbReference type="Gene3D" id="3.40.50.300">
    <property type="entry name" value="P-loop containing nucleotide triphosphate hydrolases"/>
    <property type="match status" value="1"/>
</dbReference>
<evidence type="ECO:0000256" key="4">
    <source>
        <dbReference type="SAM" id="MobiDB-lite"/>
    </source>
</evidence>
<dbReference type="OrthoDB" id="7124285at2759"/>
<dbReference type="InterPro" id="IPR026741">
    <property type="entry name" value="SNO"/>
</dbReference>
<dbReference type="InterPro" id="IPR057332">
    <property type="entry name" value="SBNO_a/b_dom"/>
</dbReference>
<sequence length="1393" mass="152559">MSVLDDDDFSDFDEDKDDPDLMPLPTESLARLTARASVGVSSVCAVTMAQTAAAANQHVLKITPINTVSNSGSNANTMPIVNGVHKPTIGTVIRAITTTPNNGVIKNGVSIVRPSIAPVKGRKVIQLVGNAATGFRTVTPAATPPGPSQLIARTPNPVIVKKIVTNAGQTTFVRLPSTSSSLQAASSVTSQTTTPKSVRVMLDAPAVLRQQVSLPAPAISQSSDLLSAVLSSTGILDFESSTNDTSAASTSVASTSSAFVMRPQLTNGLSRITAMGSSMVQGSSNGTVLNGRTTIVRRIPATTLTPSGPFNIRHPAAANPASLQSAVQLQMDDLEEDDNAMGIAETYAKYSLSKLKIGRAHPDPVVESASMASVEPPDITYRIKMPEETVMKGKLSCLQLETITYVGQKHECFLPDGSRAGFLIGDGAGVGKGRTIAGIIYDNYKRKRKKAIWVSSCNDLKYDAERDLADIGANKIKVRFLSKTKYAAINSQENNNITKGVLFATYSALIGESSSFGKYNTRLKQILDWCGPNFDGCIIFDECHRAKNLCPVESGKPTKTGLTVLKLQNKLPLARIVYASATGASEPKNMAYMVRLGLWGVGTPFKNFPDFISTIEKRGVGAMELVAMDMKLRGMYIARQLSFAGVSFRIEEAPLTSEFKALYNDSVRLWVRAKQSFTEAADLLTSEANAIKTMWGQFWSAHQRFFKYMCIASKVDAAVKLTCESLKHGRCVVIGLQSTGEARTQEQLEKEDFELNEFVSSAKDGGDGKRSKKRTRTGLAAVLDNEDSQGYDSDASIDDAELDLLTSRFERNTEPSEDNFFNALLTKSALAGSRPARASPAPPTATPTDTSPNFQANRARELRNNLLRQIKGLGKRLPPNTLDHLVDQLGGPEYVAEMTGRKKRLVQSESGNILCEARAEGEVNDLLNFKGDSGISLHSDVRVRNQRRRVHITLELPWSADRAIQQFGRTHRSNQVNAPEYVFLISELAGERRFASIVAKRLESMGALTHGDRRTADTRDLSSFNVDNSYGRDALERTLSAVMHSDPRIAPPNFPGDFFADVKESLVGCGLCTKDSRGNYCLDKDATNVSKFLNRILGVPVDIQNALFHCFTNTLTAITTQAKKAGKYDTGILDLCVGSDSCKVIKVEKWSCQHSTGVGSISLHQLQVERGMNWVQARNKADELFQHEEGFYLSKKVVKARKAVLLAVLDPAISNTKRPKSEQLYSIYKPNLGILSKQKRYSDLLLKFEVTSPEMARRFWEEQYTTLATTCSHVFWTGSCTKAARGLKCDYGQRTRTYHVLCGSVLSVWSEIENLLINDPLNSQLHRLQVVRFQTSDKLKYVGTLIPNNMAKKVYDFLHAKYSSDEKTKKSSLPNFFENVPVEDDDDDIIMLS</sequence>
<gene>
    <name evidence="8" type="ORF">HAZT_HAZT003034</name>
</gene>
<proteinExistence type="inferred from homology"/>
<comment type="similarity">
    <text evidence="1">Belongs to the SBNO family.</text>
</comment>
<dbReference type="GO" id="GO:0006355">
    <property type="term" value="P:regulation of DNA-templated transcription"/>
    <property type="evidence" value="ECO:0007669"/>
    <property type="project" value="InterPro"/>
</dbReference>
<keyword evidence="2" id="KW-0805">Transcription regulation</keyword>